<evidence type="ECO:0000259" key="2">
    <source>
        <dbReference type="SMART" id="SM00481"/>
    </source>
</evidence>
<feature type="compositionally biased region" description="Basic and acidic residues" evidence="1">
    <location>
        <begin position="96"/>
        <end position="106"/>
    </location>
</feature>
<dbReference type="RefSeq" id="WP_188869804.1">
    <property type="nucleotide sequence ID" value="NZ_BMOO01000001.1"/>
</dbReference>
<evidence type="ECO:0000313" key="3">
    <source>
        <dbReference type="EMBL" id="MBP1954331.1"/>
    </source>
</evidence>
<dbReference type="InterPro" id="IPR003141">
    <property type="entry name" value="Pol/His_phosphatase_N"/>
</dbReference>
<gene>
    <name evidence="3" type="ORF">J2752_001212</name>
</gene>
<sequence>MPHADLHVHTTASDGSMALDDVPAAAKRAGVDAVAITDHDIVHPDLDAPLTERDGVEIVRGIELRVETPTQRVDLLGYGVRGSKERARAGSTGHDASGDDRGTTLRDELDRLGRDRIERGRRIVENVEAELGIDLGLDVGAGFGRPHVARAVVAHPDTAYDEIGAVFADLIGEDAPCYVARDVPTFERGRALLADACGAVGLAHPLRYPDPDAALALCADLDAVERHYPYDRPVGRDVDDGDDGHARVRHAVEEHDLLALGGSDAHDDTLGVAGVDSGEYRRLRRRIRG</sequence>
<evidence type="ECO:0000313" key="4">
    <source>
        <dbReference type="Proteomes" id="UP000765891"/>
    </source>
</evidence>
<reference evidence="3" key="1">
    <citation type="submission" date="2021-03" db="EMBL/GenBank/DDBJ databases">
        <title>Genomic Encyclopedia of Type Strains, Phase IV (KMG-IV): sequencing the most valuable type-strain genomes for metagenomic binning, comparative biology and taxonomic classification.</title>
        <authorList>
            <person name="Goeker M."/>
        </authorList>
    </citation>
    <scope>NUCLEOTIDE SEQUENCE</scope>
    <source>
        <strain evidence="3">DSM 22443</strain>
    </source>
</reference>
<dbReference type="PANTHER" id="PTHR42924">
    <property type="entry name" value="EXONUCLEASE"/>
    <property type="match status" value="1"/>
</dbReference>
<feature type="domain" description="Polymerase/histidinol phosphatase N-terminal" evidence="2">
    <location>
        <begin position="4"/>
        <end position="68"/>
    </location>
</feature>
<dbReference type="InterPro" id="IPR016195">
    <property type="entry name" value="Pol/histidinol_Pase-like"/>
</dbReference>
<dbReference type="Proteomes" id="UP000765891">
    <property type="component" value="Unassembled WGS sequence"/>
</dbReference>
<dbReference type="SMART" id="SM00481">
    <property type="entry name" value="POLIIIAc"/>
    <property type="match status" value="1"/>
</dbReference>
<dbReference type="EMBL" id="JAGGKO010000001">
    <property type="protein sequence ID" value="MBP1954331.1"/>
    <property type="molecule type" value="Genomic_DNA"/>
</dbReference>
<name>A0A8T4GNT3_9EURY</name>
<dbReference type="SUPFAM" id="SSF89550">
    <property type="entry name" value="PHP domain-like"/>
    <property type="match status" value="1"/>
</dbReference>
<dbReference type="Pfam" id="PF02811">
    <property type="entry name" value="PHP"/>
    <property type="match status" value="1"/>
</dbReference>
<dbReference type="Gene3D" id="1.10.150.650">
    <property type="match status" value="1"/>
</dbReference>
<dbReference type="Gene3D" id="3.20.20.140">
    <property type="entry name" value="Metal-dependent hydrolases"/>
    <property type="match status" value="1"/>
</dbReference>
<dbReference type="GO" id="GO:0035312">
    <property type="term" value="F:5'-3' DNA exonuclease activity"/>
    <property type="evidence" value="ECO:0007669"/>
    <property type="project" value="TreeGrafter"/>
</dbReference>
<accession>A0A8T4GNT3</accession>
<comment type="caution">
    <text evidence="3">The sequence shown here is derived from an EMBL/GenBank/DDBJ whole genome shotgun (WGS) entry which is preliminary data.</text>
</comment>
<dbReference type="AlphaFoldDB" id="A0A8T4GNT3"/>
<evidence type="ECO:0000256" key="1">
    <source>
        <dbReference type="SAM" id="MobiDB-lite"/>
    </source>
</evidence>
<feature type="region of interest" description="Disordered" evidence="1">
    <location>
        <begin position="84"/>
        <end position="106"/>
    </location>
</feature>
<dbReference type="OrthoDB" id="196608at2157"/>
<dbReference type="GO" id="GO:0004534">
    <property type="term" value="F:5'-3' RNA exonuclease activity"/>
    <property type="evidence" value="ECO:0007669"/>
    <property type="project" value="TreeGrafter"/>
</dbReference>
<organism evidence="3 4">
    <name type="scientific">Halarchaeum rubridurum</name>
    <dbReference type="NCBI Taxonomy" id="489911"/>
    <lineage>
        <taxon>Archaea</taxon>
        <taxon>Methanobacteriati</taxon>
        <taxon>Methanobacteriota</taxon>
        <taxon>Stenosarchaea group</taxon>
        <taxon>Halobacteria</taxon>
        <taxon>Halobacteriales</taxon>
        <taxon>Halobacteriaceae</taxon>
    </lineage>
</organism>
<dbReference type="InterPro" id="IPR004013">
    <property type="entry name" value="PHP_dom"/>
</dbReference>
<protein>
    <submittedName>
        <fullName evidence="3">Putative metal-dependent phosphoesterase TrpH</fullName>
    </submittedName>
</protein>
<dbReference type="InterPro" id="IPR052018">
    <property type="entry name" value="PHP_domain"/>
</dbReference>
<dbReference type="PANTHER" id="PTHR42924:SF18">
    <property type="entry name" value="POLYMERASE_HISTIDINOL PHOSPHATASE N-TERMINAL DOMAIN-CONTAINING PROTEIN"/>
    <property type="match status" value="1"/>
</dbReference>
<proteinExistence type="predicted"/>